<name>A0A9W5S3T4_9BACL</name>
<evidence type="ECO:0000256" key="1">
    <source>
        <dbReference type="SAM" id="Phobius"/>
    </source>
</evidence>
<feature type="transmembrane region" description="Helical" evidence="1">
    <location>
        <begin position="90"/>
        <end position="112"/>
    </location>
</feature>
<dbReference type="Pfam" id="PF06898">
    <property type="entry name" value="YqfD"/>
    <property type="match status" value="1"/>
</dbReference>
<keyword evidence="3" id="KW-1185">Reference proteome</keyword>
<dbReference type="EMBL" id="JFHU01000010">
    <property type="protein sequence ID" value="EXX92318.1"/>
    <property type="molecule type" value="Genomic_DNA"/>
</dbReference>
<proteinExistence type="predicted"/>
<dbReference type="InterPro" id="IPR010690">
    <property type="entry name" value="YqfD"/>
</dbReference>
<gene>
    <name evidence="2" type="ORF">BG53_00115</name>
</gene>
<evidence type="ECO:0000313" key="3">
    <source>
        <dbReference type="Proteomes" id="UP000053750"/>
    </source>
</evidence>
<dbReference type="Proteomes" id="UP000053750">
    <property type="component" value="Unassembled WGS sequence"/>
</dbReference>
<accession>A0A9W5S3T4</accession>
<keyword evidence="1" id="KW-0812">Transmembrane</keyword>
<dbReference type="RefSeq" id="WP_036581163.1">
    <property type="nucleotide sequence ID" value="NZ_KK082149.1"/>
</dbReference>
<sequence length="397" mass="45109">MKVTWLDSMRGAVTVRIRGGEVERFVNLAAAEGVRLLSLRRTSRGEAECEVTLRDFFRLRPLLRQTGCRVRVLRRHGLPFVLVKLNRRKFFALGMAFFIVGMYMLSSLVWSVEVRGNAVIPSERVLEAARREGIYPFQWSFRLKDADVLSKQLMAGLPGTAWIGVEKRGTKITIQIAESTVPEQRPLMNPRHLVATNDAVVTRIMADRGRPVVKENTRVKKGDVLISGILGDERNTETVVAEGVVRGLVWHEYDIVSPLIRKVKTYTGERRVQWYAVAFGRALQISGYGKAPFAKYETVRREERTIWRGIQLPFGRMKQSRLEIRYEERTVTEAEAKAEGLLQARADILAKAGPDAVIVGQNLLHEKADNGKVYMKVLFEVEQSIVEEWPLVHIQGE</sequence>
<dbReference type="AlphaFoldDB" id="A0A9W5S3T4"/>
<dbReference type="OrthoDB" id="1640349at2"/>
<keyword evidence="1" id="KW-0472">Membrane</keyword>
<dbReference type="PIRSF" id="PIRSF029895">
    <property type="entry name" value="SpoIV"/>
    <property type="match status" value="1"/>
</dbReference>
<comment type="caution">
    <text evidence="2">The sequence shown here is derived from an EMBL/GenBank/DDBJ whole genome shotgun (WGS) entry which is preliminary data.</text>
</comment>
<protein>
    <submittedName>
        <fullName evidence="2">Sporulation protein</fullName>
    </submittedName>
</protein>
<keyword evidence="1" id="KW-1133">Transmembrane helix</keyword>
<evidence type="ECO:0000313" key="2">
    <source>
        <dbReference type="EMBL" id="EXX92318.1"/>
    </source>
</evidence>
<organism evidence="2 3">
    <name type="scientific">Paenibacillus darwinianus</name>
    <dbReference type="NCBI Taxonomy" id="1380763"/>
    <lineage>
        <taxon>Bacteria</taxon>
        <taxon>Bacillati</taxon>
        <taxon>Bacillota</taxon>
        <taxon>Bacilli</taxon>
        <taxon>Bacillales</taxon>
        <taxon>Paenibacillaceae</taxon>
        <taxon>Paenibacillus</taxon>
    </lineage>
</organism>
<reference evidence="2 3" key="1">
    <citation type="submission" date="2014-02" db="EMBL/GenBank/DDBJ databases">
        <title>Genome sequence of Paenibacillus darwinianus reveals adaptive mechanisms for survival in Antarctic soils.</title>
        <authorList>
            <person name="Dsouza M."/>
            <person name="Taylor M.W."/>
            <person name="Turner S.J."/>
            <person name="Aislabie J."/>
        </authorList>
    </citation>
    <scope>NUCLEOTIDE SEQUENCE [LARGE SCALE GENOMIC DNA]</scope>
    <source>
        <strain evidence="2 3">CE1</strain>
    </source>
</reference>
<dbReference type="NCBIfam" id="TIGR02876">
    <property type="entry name" value="spore_yqfD"/>
    <property type="match status" value="1"/>
</dbReference>